<dbReference type="EMBL" id="CP108021">
    <property type="protein sequence ID" value="WUM18606.1"/>
    <property type="molecule type" value="Genomic_DNA"/>
</dbReference>
<gene>
    <name evidence="4" type="ORF">OG579_12720</name>
</gene>
<dbReference type="Gene3D" id="3.40.50.720">
    <property type="entry name" value="NAD(P)-binding Rossmann-like Domain"/>
    <property type="match status" value="1"/>
</dbReference>
<proteinExistence type="predicted"/>
<dbReference type="InterPro" id="IPR011032">
    <property type="entry name" value="GroES-like_sf"/>
</dbReference>
<evidence type="ECO:0000256" key="1">
    <source>
        <dbReference type="ARBA" id="ARBA00022857"/>
    </source>
</evidence>
<evidence type="ECO:0000313" key="5">
    <source>
        <dbReference type="Proteomes" id="UP001432128"/>
    </source>
</evidence>
<dbReference type="GO" id="GO:0070402">
    <property type="term" value="F:NADPH binding"/>
    <property type="evidence" value="ECO:0007669"/>
    <property type="project" value="TreeGrafter"/>
</dbReference>
<evidence type="ECO:0000313" key="4">
    <source>
        <dbReference type="EMBL" id="WUM18606.1"/>
    </source>
</evidence>
<name>A0AAU4JXW0_9NOCA</name>
<feature type="domain" description="Enoyl reductase (ER)" evidence="3">
    <location>
        <begin position="12"/>
        <end position="305"/>
    </location>
</feature>
<keyword evidence="1" id="KW-0521">NADP</keyword>
<dbReference type="AlphaFoldDB" id="A0AAU4JXW0"/>
<accession>A0AAU4JXW0</accession>
<dbReference type="InterPro" id="IPR020843">
    <property type="entry name" value="ER"/>
</dbReference>
<dbReference type="KEGG" id="whr:OG579_12720"/>
<sequence>MTAKRWEAHGGGGLDDFRFVDHAVPQPDSGQVTIDVRAAGVNPADLKHTMRDGAQFPLPVGYEVAGVISAIGPDTEIGSGPVSLGDEVLAFRIRGGYATAITVPARDVFAKPASVPFEKAANLLLAGTTAAEMLDVVGAAEGETVLLHGASGAVGVAVCQLARARGIAVIGTAGESGAERVRRFGGVAVAYGDGLLDRVREIGPVDAALDAAGTDEAFDVSAALVDPDRFVTVVNMPRAEREGLRAIAGAMPASAAFRDAVRAELIAMAGRGDLDVPIARTVPLADAVDALAFVMDGHPGGKVALIP</sequence>
<dbReference type="SUPFAM" id="SSF51735">
    <property type="entry name" value="NAD(P)-binding Rossmann-fold domains"/>
    <property type="match status" value="1"/>
</dbReference>
<dbReference type="InterPro" id="IPR013154">
    <property type="entry name" value="ADH-like_N"/>
</dbReference>
<organism evidence="4 5">
    <name type="scientific">Williamsia herbipolensis</name>
    <dbReference type="NCBI Taxonomy" id="1603258"/>
    <lineage>
        <taxon>Bacteria</taxon>
        <taxon>Bacillati</taxon>
        <taxon>Actinomycetota</taxon>
        <taxon>Actinomycetes</taxon>
        <taxon>Mycobacteriales</taxon>
        <taxon>Nocardiaceae</taxon>
        <taxon>Williamsia</taxon>
    </lineage>
</organism>
<dbReference type="Proteomes" id="UP001432128">
    <property type="component" value="Chromosome"/>
</dbReference>
<dbReference type="SMART" id="SM00829">
    <property type="entry name" value="PKS_ER"/>
    <property type="match status" value="1"/>
</dbReference>
<keyword evidence="5" id="KW-1185">Reference proteome</keyword>
<dbReference type="SUPFAM" id="SSF50129">
    <property type="entry name" value="GroES-like"/>
    <property type="match status" value="1"/>
</dbReference>
<dbReference type="Gene3D" id="3.90.180.10">
    <property type="entry name" value="Medium-chain alcohol dehydrogenases, catalytic domain"/>
    <property type="match status" value="1"/>
</dbReference>
<dbReference type="RefSeq" id="WP_328856222.1">
    <property type="nucleotide sequence ID" value="NZ_CP108021.1"/>
</dbReference>
<dbReference type="Pfam" id="PF08240">
    <property type="entry name" value="ADH_N"/>
    <property type="match status" value="1"/>
</dbReference>
<dbReference type="CDD" id="cd05289">
    <property type="entry name" value="MDR_like_2"/>
    <property type="match status" value="1"/>
</dbReference>
<protein>
    <submittedName>
        <fullName evidence="4">NADP-dependent oxidoreductase</fullName>
    </submittedName>
</protein>
<keyword evidence="2" id="KW-0560">Oxidoreductase</keyword>
<dbReference type="PANTHER" id="PTHR48106">
    <property type="entry name" value="QUINONE OXIDOREDUCTASE PIG3-RELATED"/>
    <property type="match status" value="1"/>
</dbReference>
<evidence type="ECO:0000259" key="3">
    <source>
        <dbReference type="SMART" id="SM00829"/>
    </source>
</evidence>
<dbReference type="GO" id="GO:0016651">
    <property type="term" value="F:oxidoreductase activity, acting on NAD(P)H"/>
    <property type="evidence" value="ECO:0007669"/>
    <property type="project" value="TreeGrafter"/>
</dbReference>
<dbReference type="InterPro" id="IPR036291">
    <property type="entry name" value="NAD(P)-bd_dom_sf"/>
</dbReference>
<dbReference type="Pfam" id="PF13602">
    <property type="entry name" value="ADH_zinc_N_2"/>
    <property type="match status" value="1"/>
</dbReference>
<evidence type="ECO:0000256" key="2">
    <source>
        <dbReference type="ARBA" id="ARBA00023002"/>
    </source>
</evidence>
<reference evidence="4 5" key="1">
    <citation type="submission" date="2022-10" db="EMBL/GenBank/DDBJ databases">
        <title>The complete genomes of actinobacterial strains from the NBC collection.</title>
        <authorList>
            <person name="Joergensen T.S."/>
            <person name="Alvarez Arevalo M."/>
            <person name="Sterndorff E.B."/>
            <person name="Faurdal D."/>
            <person name="Vuksanovic O."/>
            <person name="Mourched A.-S."/>
            <person name="Charusanti P."/>
            <person name="Shaw S."/>
            <person name="Blin K."/>
            <person name="Weber T."/>
        </authorList>
    </citation>
    <scope>NUCLEOTIDE SEQUENCE [LARGE SCALE GENOMIC DNA]</scope>
    <source>
        <strain evidence="4 5">NBC_00319</strain>
    </source>
</reference>